<dbReference type="InterPro" id="IPR039910">
    <property type="entry name" value="D15-like"/>
</dbReference>
<proteinExistence type="inferred from homology"/>
<evidence type="ECO:0000256" key="1">
    <source>
        <dbReference type="ARBA" id="ARBA00004442"/>
    </source>
</evidence>
<keyword evidence="5" id="KW-0812">Transmembrane</keyword>
<comment type="caution">
    <text evidence="15">The sequence shown here is derived from an EMBL/GenBank/DDBJ whole genome shotgun (WGS) entry which is preliminary data.</text>
</comment>
<feature type="domain" description="TamA POTRA" evidence="14">
    <location>
        <begin position="27"/>
        <end position="94"/>
    </location>
</feature>
<dbReference type="PANTHER" id="PTHR12815:SF47">
    <property type="entry name" value="TRANSLOCATION AND ASSEMBLY MODULE SUBUNIT TAMA"/>
    <property type="match status" value="1"/>
</dbReference>
<evidence type="ECO:0000256" key="6">
    <source>
        <dbReference type="ARBA" id="ARBA00022729"/>
    </source>
</evidence>
<feature type="domain" description="POTRA" evidence="13">
    <location>
        <begin position="193"/>
        <end position="256"/>
    </location>
</feature>
<organism evidence="15 16">
    <name type="scientific">Pseudobowmanella zhangzhouensis</name>
    <dbReference type="NCBI Taxonomy" id="1537679"/>
    <lineage>
        <taxon>Bacteria</taxon>
        <taxon>Pseudomonadati</taxon>
        <taxon>Pseudomonadota</taxon>
        <taxon>Gammaproteobacteria</taxon>
        <taxon>Alteromonadales</taxon>
        <taxon>Alteromonadaceae</taxon>
    </lineage>
</organism>
<feature type="signal peptide" evidence="11">
    <location>
        <begin position="1"/>
        <end position="21"/>
    </location>
</feature>
<feature type="chain" id="PRO_5045221170" description="Translocation and assembly module subunit TamA" evidence="11">
    <location>
        <begin position="22"/>
        <end position="571"/>
    </location>
</feature>
<evidence type="ECO:0000256" key="4">
    <source>
        <dbReference type="ARBA" id="ARBA00022452"/>
    </source>
</evidence>
<accession>A0ABW1XMP1</accession>
<evidence type="ECO:0000256" key="2">
    <source>
        <dbReference type="ARBA" id="ARBA00010248"/>
    </source>
</evidence>
<dbReference type="Pfam" id="PF17243">
    <property type="entry name" value="POTRA_TamA_1"/>
    <property type="match status" value="1"/>
</dbReference>
<dbReference type="Gene3D" id="2.40.160.50">
    <property type="entry name" value="membrane protein fhac: a member of the omp85/tpsb transporter family"/>
    <property type="match status" value="1"/>
</dbReference>
<keyword evidence="8" id="KW-0998">Cell outer membrane</keyword>
<keyword evidence="7" id="KW-0472">Membrane</keyword>
<dbReference type="Gene3D" id="3.10.20.310">
    <property type="entry name" value="membrane protein fhac"/>
    <property type="match status" value="3"/>
</dbReference>
<evidence type="ECO:0000256" key="7">
    <source>
        <dbReference type="ARBA" id="ARBA00023136"/>
    </source>
</evidence>
<keyword evidence="16" id="KW-1185">Reference proteome</keyword>
<comment type="subunit">
    <text evidence="10">Interacts with TamB to form the translocation and assembly module (TAM).</text>
</comment>
<dbReference type="Pfam" id="PF01103">
    <property type="entry name" value="Omp85"/>
    <property type="match status" value="1"/>
</dbReference>
<comment type="subcellular location">
    <subcellularLocation>
        <location evidence="1">Cell outer membrane</location>
    </subcellularLocation>
</comment>
<evidence type="ECO:0000259" key="14">
    <source>
        <dbReference type="Pfam" id="PF17243"/>
    </source>
</evidence>
<reference evidence="16" key="1">
    <citation type="journal article" date="2019" name="Int. J. Syst. Evol. Microbiol.">
        <title>The Global Catalogue of Microorganisms (GCM) 10K type strain sequencing project: providing services to taxonomists for standard genome sequencing and annotation.</title>
        <authorList>
            <consortium name="The Broad Institute Genomics Platform"/>
            <consortium name="The Broad Institute Genome Sequencing Center for Infectious Disease"/>
            <person name="Wu L."/>
            <person name="Ma J."/>
        </authorList>
    </citation>
    <scope>NUCLEOTIDE SEQUENCE [LARGE SCALE GENOMIC DNA]</scope>
    <source>
        <strain evidence="16">CGMCC 1.16031</strain>
    </source>
</reference>
<evidence type="ECO:0000256" key="3">
    <source>
        <dbReference type="ARBA" id="ARBA00015419"/>
    </source>
</evidence>
<dbReference type="RefSeq" id="WP_131257849.1">
    <property type="nucleotide sequence ID" value="NZ_JBHSUS010000001.1"/>
</dbReference>
<dbReference type="PANTHER" id="PTHR12815">
    <property type="entry name" value="SORTING AND ASSEMBLY MACHINERY SAMM50 PROTEIN FAMILY MEMBER"/>
    <property type="match status" value="1"/>
</dbReference>
<dbReference type="InterPro" id="IPR035243">
    <property type="entry name" value="TamA_POTRA_Dom_1"/>
</dbReference>
<comment type="similarity">
    <text evidence="2">Belongs to the TamA family.</text>
</comment>
<evidence type="ECO:0000256" key="10">
    <source>
        <dbReference type="ARBA" id="ARBA00093548"/>
    </source>
</evidence>
<keyword evidence="6 11" id="KW-0732">Signal</keyword>
<evidence type="ECO:0000256" key="9">
    <source>
        <dbReference type="ARBA" id="ARBA00033063"/>
    </source>
</evidence>
<name>A0ABW1XMP1_9ALTE</name>
<dbReference type="Proteomes" id="UP001596364">
    <property type="component" value="Unassembled WGS sequence"/>
</dbReference>
<gene>
    <name evidence="15" type="ORF">ACFP85_14640</name>
</gene>
<dbReference type="InterPro" id="IPR000184">
    <property type="entry name" value="Bac_surfAg_D15"/>
</dbReference>
<evidence type="ECO:0000256" key="11">
    <source>
        <dbReference type="SAM" id="SignalP"/>
    </source>
</evidence>
<evidence type="ECO:0000313" key="16">
    <source>
        <dbReference type="Proteomes" id="UP001596364"/>
    </source>
</evidence>
<dbReference type="InterPro" id="IPR010827">
    <property type="entry name" value="BamA/TamA_POTRA"/>
</dbReference>
<evidence type="ECO:0000256" key="8">
    <source>
        <dbReference type="ARBA" id="ARBA00023237"/>
    </source>
</evidence>
<feature type="domain" description="Bacterial surface antigen (D15)" evidence="12">
    <location>
        <begin position="402"/>
        <end position="568"/>
    </location>
</feature>
<dbReference type="Pfam" id="PF07244">
    <property type="entry name" value="POTRA"/>
    <property type="match status" value="1"/>
</dbReference>
<evidence type="ECO:0000259" key="13">
    <source>
        <dbReference type="Pfam" id="PF07244"/>
    </source>
</evidence>
<evidence type="ECO:0000313" key="15">
    <source>
        <dbReference type="EMBL" id="MFC6441388.1"/>
    </source>
</evidence>
<evidence type="ECO:0000256" key="5">
    <source>
        <dbReference type="ARBA" id="ARBA00022692"/>
    </source>
</evidence>
<keyword evidence="4" id="KW-1134">Transmembrane beta strand</keyword>
<dbReference type="EMBL" id="JBHSUS010000001">
    <property type="protein sequence ID" value="MFC6441388.1"/>
    <property type="molecule type" value="Genomic_DNA"/>
</dbReference>
<sequence>MKVFRRLFITSWLCFSSLAWAQTVSFELQGAPQGPVADNIRAYLQGMDVPLSGYSRFSDQVKKACQQAMQVYGYYEPLIEPERIKDDQWRVKITPGAQVLLAEPQIRVTTPDLKQSAFTSVIKEFNLRAGKPLNQVQYEKLKTALQTRALTLGYFDFQFSQSEIRVNLSEQSAQIILLAESGPRYRIGEIRMPEDEIALELIGSLQPLHSGDVYSVEKLAEFNNLLRETGYFQRVLVRPIVAEAKNAHVPLEVNVTHKPRDNFDVGGGVSSDDEGPRFRLKWRRPWVNPFGHSMGAEIFASQKEQNLAVDYRLPLEDAAKNYASFQFGYQVLHEEDTVLDKFTLGAQRHWQPLDADWQRIAFLRLERETFSQANEPEQVSNLLIPGLTLSRYRHRGGLDMDWGDRQTLTVELAADDVYSDINMLRITANSRWLRSIDEHRFVWRFEAGAIATNEFDQVPSSLRFFAGGDQSVRGFRYRSLSPTDAQGDLTGGRYLAVASVEYSYPVTDSWRAAVFVDAGSVSNKFAADPAIGAGIGAIWLSPVGPVRVYLGRGKNDIDTYTRLHITMGPAL</sequence>
<evidence type="ECO:0000259" key="12">
    <source>
        <dbReference type="Pfam" id="PF01103"/>
    </source>
</evidence>
<protein>
    <recommendedName>
        <fullName evidence="3">Translocation and assembly module subunit TamA</fullName>
    </recommendedName>
    <alternativeName>
        <fullName evidence="9">Autotransporter assembly factor TamA</fullName>
    </alternativeName>
</protein>